<keyword evidence="3" id="KW-1185">Reference proteome</keyword>
<feature type="region of interest" description="Disordered" evidence="1">
    <location>
        <begin position="60"/>
        <end position="83"/>
    </location>
</feature>
<dbReference type="AlphaFoldDB" id="A0A1X1V359"/>
<dbReference type="EMBL" id="LQOW01000006">
    <property type="protein sequence ID" value="ORV63429.1"/>
    <property type="molecule type" value="Genomic_DNA"/>
</dbReference>
<evidence type="ECO:0008006" key="4">
    <source>
        <dbReference type="Google" id="ProtNLM"/>
    </source>
</evidence>
<evidence type="ECO:0000256" key="1">
    <source>
        <dbReference type="SAM" id="MobiDB-lite"/>
    </source>
</evidence>
<sequence length="83" mass="9619">MKPTDKDALARIHDLVAEERSLREQLQHGDISASEEHERLRQVETELDQCWDLLRQRRALRETGGDPREATVRPPDEVEGYLG</sequence>
<dbReference type="Proteomes" id="UP000194000">
    <property type="component" value="Unassembled WGS sequence"/>
</dbReference>
<dbReference type="InterPro" id="IPR020311">
    <property type="entry name" value="Uncharacterised_Rv0898c"/>
</dbReference>
<protein>
    <recommendedName>
        <fullName evidence="4">DUF2630 domain-containing protein</fullName>
    </recommendedName>
</protein>
<dbReference type="STRING" id="1260918.AWC06_08795"/>
<reference evidence="2 3" key="1">
    <citation type="submission" date="2016-01" db="EMBL/GenBank/DDBJ databases">
        <title>The new phylogeny of the genus Mycobacterium.</title>
        <authorList>
            <person name="Tarcisio F."/>
            <person name="Conor M."/>
            <person name="Antonella G."/>
            <person name="Elisabetta G."/>
            <person name="Giulia F.S."/>
            <person name="Sara T."/>
            <person name="Anna F."/>
            <person name="Clotilde B."/>
            <person name="Roberto B."/>
            <person name="Veronica D.S."/>
            <person name="Fabio R."/>
            <person name="Monica P."/>
            <person name="Olivier J."/>
            <person name="Enrico T."/>
            <person name="Nicola S."/>
        </authorList>
    </citation>
    <scope>NUCLEOTIDE SEQUENCE [LARGE SCALE GENOMIC DNA]</scope>
    <source>
        <strain evidence="2 3">DSM 45731</strain>
    </source>
</reference>
<gene>
    <name evidence="2" type="ORF">AWC06_08795</name>
</gene>
<dbReference type="Pfam" id="PF10944">
    <property type="entry name" value="DUF2630"/>
    <property type="match status" value="1"/>
</dbReference>
<feature type="compositionally biased region" description="Basic and acidic residues" evidence="1">
    <location>
        <begin position="60"/>
        <end position="76"/>
    </location>
</feature>
<accession>A0A1X1V359</accession>
<evidence type="ECO:0000313" key="2">
    <source>
        <dbReference type="EMBL" id="ORV63429.1"/>
    </source>
</evidence>
<organism evidence="2 3">
    <name type="scientific">Mycobacterium fragae</name>
    <dbReference type="NCBI Taxonomy" id="1260918"/>
    <lineage>
        <taxon>Bacteria</taxon>
        <taxon>Bacillati</taxon>
        <taxon>Actinomycetota</taxon>
        <taxon>Actinomycetes</taxon>
        <taxon>Mycobacteriales</taxon>
        <taxon>Mycobacteriaceae</taxon>
        <taxon>Mycobacterium</taxon>
    </lineage>
</organism>
<proteinExistence type="predicted"/>
<dbReference type="OrthoDB" id="7376174at2"/>
<dbReference type="RefSeq" id="WP_085194793.1">
    <property type="nucleotide sequence ID" value="NZ_JACKVI010000009.1"/>
</dbReference>
<name>A0A1X1V359_9MYCO</name>
<comment type="caution">
    <text evidence="2">The sequence shown here is derived from an EMBL/GenBank/DDBJ whole genome shotgun (WGS) entry which is preliminary data.</text>
</comment>
<evidence type="ECO:0000313" key="3">
    <source>
        <dbReference type="Proteomes" id="UP000194000"/>
    </source>
</evidence>